<evidence type="ECO:0000256" key="1">
    <source>
        <dbReference type="SAM" id="MobiDB-lite"/>
    </source>
</evidence>
<sequence length="130" mass="14889">MTTYRVNQVTTVDFLQGKRDVTTKVIWEGADLDDLSRKYPPSSVFGADPLGHNEVEDGCIRFDHEFERKAEDGAWETIPDPRTRKDKSLTAYERAIDEENRRDFPGDFYDPDDEDEELESEPAVAEADAD</sequence>
<feature type="region of interest" description="Disordered" evidence="1">
    <location>
        <begin position="94"/>
        <end position="130"/>
    </location>
</feature>
<feature type="compositionally biased region" description="Acidic residues" evidence="1">
    <location>
        <begin position="109"/>
        <end position="120"/>
    </location>
</feature>
<dbReference type="AlphaFoldDB" id="A0A1F7TND5"/>
<dbReference type="Proteomes" id="UP000177885">
    <property type="component" value="Unassembled WGS sequence"/>
</dbReference>
<evidence type="ECO:0000313" key="3">
    <source>
        <dbReference type="Proteomes" id="UP000177885"/>
    </source>
</evidence>
<feature type="compositionally biased region" description="Basic and acidic residues" evidence="1">
    <location>
        <begin position="94"/>
        <end position="105"/>
    </location>
</feature>
<accession>A0A1F7TND5</accession>
<comment type="caution">
    <text evidence="2">The sequence shown here is derived from an EMBL/GenBank/DDBJ whole genome shotgun (WGS) entry which is preliminary data.</text>
</comment>
<reference evidence="2 3" key="1">
    <citation type="journal article" date="2016" name="Nat. Commun.">
        <title>Thousands of microbial genomes shed light on interconnected biogeochemical processes in an aquifer system.</title>
        <authorList>
            <person name="Anantharaman K."/>
            <person name="Brown C.T."/>
            <person name="Hug L.A."/>
            <person name="Sharon I."/>
            <person name="Castelle C.J."/>
            <person name="Probst A.J."/>
            <person name="Thomas B.C."/>
            <person name="Singh A."/>
            <person name="Wilkins M.J."/>
            <person name="Karaoz U."/>
            <person name="Brodie E.L."/>
            <person name="Williams K.H."/>
            <person name="Hubbard S.S."/>
            <person name="Banfield J.F."/>
        </authorList>
    </citation>
    <scope>NUCLEOTIDE SEQUENCE [LARGE SCALE GENOMIC DNA]</scope>
</reference>
<protein>
    <submittedName>
        <fullName evidence="2">Uncharacterized protein</fullName>
    </submittedName>
</protein>
<organism evidence="2 3">
    <name type="scientific">Candidatus Uhrbacteria bacterium RIFCSPHIGHO2_01_FULL_63_20</name>
    <dbReference type="NCBI Taxonomy" id="1802385"/>
    <lineage>
        <taxon>Bacteria</taxon>
        <taxon>Candidatus Uhriibacteriota</taxon>
    </lineage>
</organism>
<dbReference type="EMBL" id="MGDT01000004">
    <property type="protein sequence ID" value="OGL67027.1"/>
    <property type="molecule type" value="Genomic_DNA"/>
</dbReference>
<name>A0A1F7TND5_9BACT</name>
<evidence type="ECO:0000313" key="2">
    <source>
        <dbReference type="EMBL" id="OGL67027.1"/>
    </source>
</evidence>
<proteinExistence type="predicted"/>
<gene>
    <name evidence="2" type="ORF">A2856_00885</name>
</gene>
<feature type="compositionally biased region" description="Low complexity" evidence="1">
    <location>
        <begin position="121"/>
        <end position="130"/>
    </location>
</feature>